<dbReference type="VEuPathDB" id="VectorBase:GBRI034464"/>
<evidence type="ECO:0000259" key="1">
    <source>
        <dbReference type="Pfam" id="PF16473"/>
    </source>
</evidence>
<dbReference type="EnsemblMetazoa" id="GBRI034464-RA">
    <property type="protein sequence ID" value="GBRI034464-PA"/>
    <property type="gene ID" value="GBRI034464"/>
</dbReference>
<dbReference type="InterPro" id="IPR012337">
    <property type="entry name" value="RNaseH-like_sf"/>
</dbReference>
<evidence type="ECO:0000313" key="3">
    <source>
        <dbReference type="Proteomes" id="UP000091820"/>
    </source>
</evidence>
<dbReference type="AlphaFoldDB" id="A0A1A9WVY3"/>
<evidence type="ECO:0000313" key="2">
    <source>
        <dbReference type="EnsemblMetazoa" id="GBRI034464-PA"/>
    </source>
</evidence>
<dbReference type="Pfam" id="PF16473">
    <property type="entry name" value="Rv2179c-like"/>
    <property type="match status" value="1"/>
</dbReference>
<dbReference type="InterPro" id="IPR036397">
    <property type="entry name" value="RNaseH_sf"/>
</dbReference>
<dbReference type="Gene3D" id="3.30.420.10">
    <property type="entry name" value="Ribonuclease H-like superfamily/Ribonuclease H"/>
    <property type="match status" value="1"/>
</dbReference>
<name>A0A1A9WVY3_9MUSC</name>
<reference evidence="3" key="1">
    <citation type="submission" date="2014-03" db="EMBL/GenBank/DDBJ databases">
        <authorList>
            <person name="Aksoy S."/>
            <person name="Warren W."/>
            <person name="Wilson R.K."/>
        </authorList>
    </citation>
    <scope>NUCLEOTIDE SEQUENCE [LARGE SCALE GENOMIC DNA]</scope>
    <source>
        <strain evidence="3">IAEA</strain>
    </source>
</reference>
<accession>A0A1A9WVY3</accession>
<dbReference type="SUPFAM" id="SSF53098">
    <property type="entry name" value="Ribonuclease H-like"/>
    <property type="match status" value="1"/>
</dbReference>
<reference evidence="2" key="2">
    <citation type="submission" date="2020-05" db="UniProtKB">
        <authorList>
            <consortium name="EnsemblMetazoa"/>
        </authorList>
    </citation>
    <scope>IDENTIFICATION</scope>
    <source>
        <strain evidence="2">IAEA</strain>
    </source>
</reference>
<feature type="domain" description="3'-5' exoribonuclease Rv2179c-like" evidence="1">
    <location>
        <begin position="6"/>
        <end position="125"/>
    </location>
</feature>
<keyword evidence="3" id="KW-1185">Reference proteome</keyword>
<dbReference type="Proteomes" id="UP000091820">
    <property type="component" value="Unassembled WGS sequence"/>
</dbReference>
<dbReference type="InterPro" id="IPR033390">
    <property type="entry name" value="Rv2179c-like"/>
</dbReference>
<proteinExistence type="predicted"/>
<dbReference type="GO" id="GO:0003676">
    <property type="term" value="F:nucleic acid binding"/>
    <property type="evidence" value="ECO:0007669"/>
    <property type="project" value="InterPro"/>
</dbReference>
<sequence>MNRPMNNVILDIETLGKKAGCPILSVAAVMFEPATGRVGQTFYARIDYQVALQYGEPEEETLLWWQKQSDESRQEAFGGKACPNVVACALRMFIATHCAKPRVPWGNGAVFDIALLESWFDRVDPQKDDQGNDRYPGHSGMSPTCAPWCGCQALMCAPSRLTVKSIVRWPMPCTRSR</sequence>
<organism evidence="2 3">
    <name type="scientific">Glossina brevipalpis</name>
    <dbReference type="NCBI Taxonomy" id="37001"/>
    <lineage>
        <taxon>Eukaryota</taxon>
        <taxon>Metazoa</taxon>
        <taxon>Ecdysozoa</taxon>
        <taxon>Arthropoda</taxon>
        <taxon>Hexapoda</taxon>
        <taxon>Insecta</taxon>
        <taxon>Pterygota</taxon>
        <taxon>Neoptera</taxon>
        <taxon>Endopterygota</taxon>
        <taxon>Diptera</taxon>
        <taxon>Brachycera</taxon>
        <taxon>Muscomorpha</taxon>
        <taxon>Hippoboscoidea</taxon>
        <taxon>Glossinidae</taxon>
        <taxon>Glossina</taxon>
    </lineage>
</organism>
<protein>
    <recommendedName>
        <fullName evidence="1">3'-5' exoribonuclease Rv2179c-like domain-containing protein</fullName>
    </recommendedName>
</protein>